<dbReference type="GO" id="GO:0006355">
    <property type="term" value="P:regulation of DNA-templated transcription"/>
    <property type="evidence" value="ECO:0007669"/>
    <property type="project" value="InterPro"/>
</dbReference>
<evidence type="ECO:0000259" key="1">
    <source>
        <dbReference type="SMART" id="SM00421"/>
    </source>
</evidence>
<reference evidence="2 3" key="1">
    <citation type="journal article" date="2019" name="Appl. Environ. Microbiol.">
        <title>Environmental Evidence and Genomic Insight of Iron-oxidizing Bacteria Preference Towards More Corrosion Resistant Stainless Steel at Higher Salinities.</title>
        <authorList>
            <person name="Garrison C.E."/>
            <person name="Price K.A."/>
            <person name="Field E.K."/>
        </authorList>
    </citation>
    <scope>NUCLEOTIDE SEQUENCE [LARGE SCALE GENOMIC DNA]</scope>
    <source>
        <strain evidence="2 3">P3</strain>
    </source>
</reference>
<dbReference type="InterPro" id="IPR016032">
    <property type="entry name" value="Sig_transdc_resp-reg_C-effctor"/>
</dbReference>
<protein>
    <submittedName>
        <fullName evidence="2">Helix-turn-helix transcriptional regulator</fullName>
    </submittedName>
</protein>
<dbReference type="RefSeq" id="WP_138240293.1">
    <property type="nucleotide sequence ID" value="NZ_VBRY01000021.1"/>
</dbReference>
<sequence length="387" mass="42489">MLAYNRLIEGIYGLALKQDGLQSLLDMLAEVFHCRAIGVQVVAKLDWHVVSEVSSQVGEDDMADFLVSFSALKPFLQVVVDIAAETAAGEVYLFSGGGLTRLDYGVAILPAVLAGTKRSFDLLFREGDYFIQVVLRYDDQLPADFHHLMHTVNLVMPHVRKSFSIYFELERDRSYAAGFEQALEHLSSGLLLFNGHGDLCYQNNRAREMIGETHAISLISGKMYGATPEYTRAIRQAIRDTIVRAKRNDRNIQVMLLHNGMKGERELPVVAIPIVLSMRKTTEKDSGIFAALLIGSGGLAGSIEPEVLQLLYGLTNAEARLAACIADGNSLGQCSACLGVTVTTARSYLKQVFLKTSTRRQAELVALVKGIPVLRPRNDSDGPDCHS</sequence>
<dbReference type="Proteomes" id="UP000306585">
    <property type="component" value="Unassembled WGS sequence"/>
</dbReference>
<dbReference type="SMART" id="SM00421">
    <property type="entry name" value="HTH_LUXR"/>
    <property type="match status" value="1"/>
</dbReference>
<dbReference type="EMBL" id="VBRY01000021">
    <property type="protein sequence ID" value="TLS65259.1"/>
    <property type="molecule type" value="Genomic_DNA"/>
</dbReference>
<dbReference type="GO" id="GO:0003677">
    <property type="term" value="F:DNA binding"/>
    <property type="evidence" value="ECO:0007669"/>
    <property type="project" value="InterPro"/>
</dbReference>
<dbReference type="SUPFAM" id="SSF46894">
    <property type="entry name" value="C-terminal effector domain of the bipartite response regulators"/>
    <property type="match status" value="1"/>
</dbReference>
<accession>A0A5R9GJJ5</accession>
<organism evidence="2 3">
    <name type="scientific">Mariprofundus erugo</name>
    <dbReference type="NCBI Taxonomy" id="2528639"/>
    <lineage>
        <taxon>Bacteria</taxon>
        <taxon>Pseudomonadati</taxon>
        <taxon>Pseudomonadota</taxon>
        <taxon>Candidatius Mariprofundia</taxon>
        <taxon>Mariprofundales</taxon>
        <taxon>Mariprofundaceae</taxon>
        <taxon>Mariprofundus</taxon>
    </lineage>
</organism>
<gene>
    <name evidence="2" type="ORF">FEF65_13225</name>
</gene>
<feature type="domain" description="HTH luxR-type" evidence="1">
    <location>
        <begin position="311"/>
        <end position="368"/>
    </location>
</feature>
<comment type="caution">
    <text evidence="2">The sequence shown here is derived from an EMBL/GenBank/DDBJ whole genome shotgun (WGS) entry which is preliminary data.</text>
</comment>
<dbReference type="AlphaFoldDB" id="A0A5R9GJJ5"/>
<dbReference type="InterPro" id="IPR000792">
    <property type="entry name" value="Tscrpt_reg_LuxR_C"/>
</dbReference>
<dbReference type="Gene3D" id="1.10.10.10">
    <property type="entry name" value="Winged helix-like DNA-binding domain superfamily/Winged helix DNA-binding domain"/>
    <property type="match status" value="1"/>
</dbReference>
<dbReference type="InterPro" id="IPR036388">
    <property type="entry name" value="WH-like_DNA-bd_sf"/>
</dbReference>
<keyword evidence="3" id="KW-1185">Reference proteome</keyword>
<evidence type="ECO:0000313" key="3">
    <source>
        <dbReference type="Proteomes" id="UP000306585"/>
    </source>
</evidence>
<proteinExistence type="predicted"/>
<name>A0A5R9GJJ5_9PROT</name>
<evidence type="ECO:0000313" key="2">
    <source>
        <dbReference type="EMBL" id="TLS65259.1"/>
    </source>
</evidence>